<dbReference type="GO" id="GO:0003723">
    <property type="term" value="F:RNA binding"/>
    <property type="evidence" value="ECO:0007669"/>
    <property type="project" value="TreeGrafter"/>
</dbReference>
<dbReference type="Proteomes" id="UP001381693">
    <property type="component" value="Unassembled WGS sequence"/>
</dbReference>
<evidence type="ECO:0000256" key="1">
    <source>
        <dbReference type="ARBA" id="ARBA00004123"/>
    </source>
</evidence>
<keyword evidence="3" id="KW-1185">Reference proteome</keyword>
<sequence>MTNRKKKGERGEATKYITRNKACRKLQLSLFDFRRLCILKGIYPREPKHRLRVQKGNSEYKPQYYLKDIQFLSHEPLIWKFRQQRAYLKKIKHAKAKADKNRFKVLLKNRPIFKLDHLVRERYPTFIDALRDLDDPLTLCFLFARLKKGNRLNE</sequence>
<evidence type="ECO:0000313" key="3">
    <source>
        <dbReference type="Proteomes" id="UP001381693"/>
    </source>
</evidence>
<proteinExistence type="predicted"/>
<reference evidence="2 3" key="1">
    <citation type="submission" date="2023-11" db="EMBL/GenBank/DDBJ databases">
        <title>Halocaridina rubra genome assembly.</title>
        <authorList>
            <person name="Smith C."/>
        </authorList>
    </citation>
    <scope>NUCLEOTIDE SEQUENCE [LARGE SCALE GENOMIC DNA]</scope>
    <source>
        <strain evidence="2">EP-1</strain>
        <tissue evidence="2">Whole</tissue>
    </source>
</reference>
<gene>
    <name evidence="2" type="primary">PES1_1</name>
    <name evidence="2" type="ORF">SK128_002756</name>
</gene>
<dbReference type="PANTHER" id="PTHR12221">
    <property type="entry name" value="PESCADILLO - RELATED"/>
    <property type="match status" value="1"/>
</dbReference>
<dbReference type="InterPro" id="IPR010613">
    <property type="entry name" value="PES"/>
</dbReference>
<dbReference type="EMBL" id="JAXCGZ010004036">
    <property type="protein sequence ID" value="KAK7082405.1"/>
    <property type="molecule type" value="Genomic_DNA"/>
</dbReference>
<comment type="caution">
    <text evidence="2">The sequence shown here is derived from an EMBL/GenBank/DDBJ whole genome shotgun (WGS) entry which is preliminary data.</text>
</comment>
<dbReference type="AlphaFoldDB" id="A0AAN9ADN8"/>
<comment type="subcellular location">
    <subcellularLocation>
        <location evidence="1">Nucleus</location>
    </subcellularLocation>
</comment>
<organism evidence="2 3">
    <name type="scientific">Halocaridina rubra</name>
    <name type="common">Hawaiian red shrimp</name>
    <dbReference type="NCBI Taxonomy" id="373956"/>
    <lineage>
        <taxon>Eukaryota</taxon>
        <taxon>Metazoa</taxon>
        <taxon>Ecdysozoa</taxon>
        <taxon>Arthropoda</taxon>
        <taxon>Crustacea</taxon>
        <taxon>Multicrustacea</taxon>
        <taxon>Malacostraca</taxon>
        <taxon>Eumalacostraca</taxon>
        <taxon>Eucarida</taxon>
        <taxon>Decapoda</taxon>
        <taxon>Pleocyemata</taxon>
        <taxon>Caridea</taxon>
        <taxon>Atyoidea</taxon>
        <taxon>Atyidae</taxon>
        <taxon>Halocaridina</taxon>
    </lineage>
</organism>
<name>A0AAN9ADN8_HALRR</name>
<feature type="non-terminal residue" evidence="2">
    <location>
        <position position="154"/>
    </location>
</feature>
<protein>
    <submittedName>
        <fullName evidence="2">mRNA-binding ribosome synthesis protein</fullName>
    </submittedName>
</protein>
<evidence type="ECO:0000313" key="2">
    <source>
        <dbReference type="EMBL" id="KAK7082405.1"/>
    </source>
</evidence>
<dbReference type="GO" id="GO:0000463">
    <property type="term" value="P:maturation of LSU-rRNA from tricistronic rRNA transcript (SSU-rRNA, 5.8S rRNA, LSU-rRNA)"/>
    <property type="evidence" value="ECO:0007669"/>
    <property type="project" value="TreeGrafter"/>
</dbReference>
<accession>A0AAN9ADN8</accession>
<dbReference type="PANTHER" id="PTHR12221:SF6">
    <property type="entry name" value="PESCADILLO HOMOLOG"/>
    <property type="match status" value="1"/>
</dbReference>
<dbReference type="GO" id="GO:0070545">
    <property type="term" value="C:PeBoW complex"/>
    <property type="evidence" value="ECO:0007669"/>
    <property type="project" value="TreeGrafter"/>
</dbReference>
<dbReference type="Pfam" id="PF06732">
    <property type="entry name" value="Pescadillo_N"/>
    <property type="match status" value="1"/>
</dbReference>